<accession>A0A160VC73</accession>
<name>A0A160VC73_9ZZZZ</name>
<sequence length="442" mass="49628">MNTQKKKFHLAQFLVHGPTYHSLAMWRHPRTDWPDDSWRDPKLYQHIAQVCERGLFDTVFFADLNYISDSFKGSLEPALRYATQAPEHDPIPLLTMMAAVTSHVGLGATFSTSYQHPFYAARLWATLDHLTGGRAAWNVVTSLNQNQASNYGQTSLDPPELRYEKAHEFIEVCQELWNSWDEDAVVMDRENAVFTDASKVRRIEYEGKFYSSRGPLNVVRSPQNGPALIQAGRSPKGIELAAKYADAVFAIYPRATDAAAYYAEVKNKVAELGRDPDHCAILFGAQPVIGSSEAEALEKQEEHNSLVPLEGGMAILSGHLNFDLSKLSPDDCMMSRDEPELQRSRRVYQKENGESMTVSEVAQRHGESVGLPQFVGTPQSVADQLEAFFDKAGGDGFMLTPIYCPGAIEEFVDLIVPELQRRGRFRTAYTGKTQRDHFRQTD</sequence>
<dbReference type="EC" id="1.14.13.-" evidence="7"/>
<keyword evidence="3 7" id="KW-0560">Oxidoreductase</keyword>
<dbReference type="GO" id="GO:0004497">
    <property type="term" value="F:monooxygenase activity"/>
    <property type="evidence" value="ECO:0007669"/>
    <property type="project" value="UniProtKB-KW"/>
</dbReference>
<protein>
    <submittedName>
        <fullName evidence="7">Nitrilotriacetate monooxygenase component A</fullName>
        <ecNumber evidence="7">1.14.13.-</ecNumber>
    </submittedName>
</protein>
<dbReference type="PIRSF" id="PIRSF000337">
    <property type="entry name" value="NTA_MOA"/>
    <property type="match status" value="1"/>
</dbReference>
<evidence type="ECO:0000256" key="1">
    <source>
        <dbReference type="ARBA" id="ARBA00022630"/>
    </source>
</evidence>
<dbReference type="InterPro" id="IPR011251">
    <property type="entry name" value="Luciferase-like_dom"/>
</dbReference>
<feature type="domain" description="Luciferase-like" evidence="6">
    <location>
        <begin position="48"/>
        <end position="395"/>
    </location>
</feature>
<keyword evidence="4 7" id="KW-0503">Monooxygenase</keyword>
<evidence type="ECO:0000256" key="4">
    <source>
        <dbReference type="ARBA" id="ARBA00023033"/>
    </source>
</evidence>
<dbReference type="SUPFAM" id="SSF51679">
    <property type="entry name" value="Bacterial luciferase-like"/>
    <property type="match status" value="1"/>
</dbReference>
<dbReference type="PANTHER" id="PTHR30011">
    <property type="entry name" value="ALKANESULFONATE MONOOXYGENASE-RELATED"/>
    <property type="match status" value="1"/>
</dbReference>
<organism evidence="7">
    <name type="scientific">hydrothermal vent metagenome</name>
    <dbReference type="NCBI Taxonomy" id="652676"/>
    <lineage>
        <taxon>unclassified sequences</taxon>
        <taxon>metagenomes</taxon>
        <taxon>ecological metagenomes</taxon>
    </lineage>
</organism>
<proteinExistence type="inferred from homology"/>
<evidence type="ECO:0000313" key="7">
    <source>
        <dbReference type="EMBL" id="CUV05250.1"/>
    </source>
</evidence>
<dbReference type="InterPro" id="IPR036661">
    <property type="entry name" value="Luciferase-like_sf"/>
</dbReference>
<dbReference type="InterPro" id="IPR051260">
    <property type="entry name" value="Diverse_substr_monoxygenases"/>
</dbReference>
<dbReference type="CDD" id="cd01095">
    <property type="entry name" value="Nitrilotriacetate_monoxgenase"/>
    <property type="match status" value="1"/>
</dbReference>
<dbReference type="PANTHER" id="PTHR30011:SF16">
    <property type="entry name" value="C2H2 FINGER DOMAIN TRANSCRIPTION FACTOR (EUROFUNG)-RELATED"/>
    <property type="match status" value="1"/>
</dbReference>
<dbReference type="Gene3D" id="3.20.20.30">
    <property type="entry name" value="Luciferase-like domain"/>
    <property type="match status" value="1"/>
</dbReference>
<comment type="similarity">
    <text evidence="5">Belongs to the NtaA/SnaA/DszA monooxygenase family.</text>
</comment>
<evidence type="ECO:0000256" key="2">
    <source>
        <dbReference type="ARBA" id="ARBA00022643"/>
    </source>
</evidence>
<dbReference type="InterPro" id="IPR016215">
    <property type="entry name" value="NTA_MOA"/>
</dbReference>
<dbReference type="GO" id="GO:0016705">
    <property type="term" value="F:oxidoreductase activity, acting on paired donors, with incorporation or reduction of molecular oxygen"/>
    <property type="evidence" value="ECO:0007669"/>
    <property type="project" value="InterPro"/>
</dbReference>
<evidence type="ECO:0000256" key="3">
    <source>
        <dbReference type="ARBA" id="ARBA00023002"/>
    </source>
</evidence>
<evidence type="ECO:0000259" key="6">
    <source>
        <dbReference type="Pfam" id="PF00296"/>
    </source>
</evidence>
<gene>
    <name evidence="7" type="ORF">MGWOODY_Clf2710</name>
</gene>
<evidence type="ECO:0000256" key="5">
    <source>
        <dbReference type="ARBA" id="ARBA00033748"/>
    </source>
</evidence>
<dbReference type="NCBIfam" id="TIGR03860">
    <property type="entry name" value="FMN_nitrolo"/>
    <property type="match status" value="1"/>
</dbReference>
<keyword evidence="1" id="KW-0285">Flavoprotein</keyword>
<reference evidence="7" key="1">
    <citation type="submission" date="2015-10" db="EMBL/GenBank/DDBJ databases">
        <authorList>
            <person name="Gilbert D.G."/>
        </authorList>
    </citation>
    <scope>NUCLEOTIDE SEQUENCE</scope>
</reference>
<dbReference type="AlphaFoldDB" id="A0A160VC73"/>
<dbReference type="EMBL" id="FAXA01000248">
    <property type="protein sequence ID" value="CUV05250.1"/>
    <property type="molecule type" value="Genomic_DNA"/>
</dbReference>
<keyword evidence="2" id="KW-0288">FMN</keyword>
<dbReference type="Pfam" id="PF00296">
    <property type="entry name" value="Bac_luciferase"/>
    <property type="match status" value="1"/>
</dbReference>